<keyword evidence="1" id="KW-0812">Transmembrane</keyword>
<protein>
    <submittedName>
        <fullName evidence="2">GAP family protein</fullName>
    </submittedName>
</protein>
<keyword evidence="3" id="KW-1185">Reference proteome</keyword>
<feature type="transmembrane region" description="Helical" evidence="1">
    <location>
        <begin position="177"/>
        <end position="200"/>
    </location>
</feature>
<keyword evidence="1" id="KW-1133">Transmembrane helix</keyword>
<feature type="transmembrane region" description="Helical" evidence="1">
    <location>
        <begin position="36"/>
        <end position="57"/>
    </location>
</feature>
<evidence type="ECO:0000256" key="1">
    <source>
        <dbReference type="SAM" id="Phobius"/>
    </source>
</evidence>
<name>A0ABY4QFR9_9MYCO</name>
<reference evidence="2" key="1">
    <citation type="submission" date="2022-05" db="EMBL/GenBank/DDBJ databases">
        <title>A methanotrophic Mycobacterium dominates a cave microbial ecosystem.</title>
        <authorList>
            <person name="Van Spanning R.J.M."/>
            <person name="Guan Q."/>
            <person name="Melkonian C."/>
            <person name="Gallant J."/>
            <person name="Polerecky L."/>
            <person name="Flot J.-F."/>
            <person name="Brandt B.W."/>
            <person name="Braster M."/>
            <person name="Iturbe Espinoza P."/>
            <person name="Aerts J."/>
            <person name="Meima-Franke M."/>
            <person name="Piersma S.R."/>
            <person name="Bunduc C."/>
            <person name="Ummels R."/>
            <person name="Pain A."/>
            <person name="Fleming E.J."/>
            <person name="van der Wel N."/>
            <person name="Gherman V.D."/>
            <person name="Sarbu S.M."/>
            <person name="Bodelier P.L.E."/>
            <person name="Bitter W."/>
        </authorList>
    </citation>
    <scope>NUCLEOTIDE SEQUENCE</scope>
    <source>
        <strain evidence="2">Sulfur Cave</strain>
    </source>
</reference>
<dbReference type="RefSeq" id="WP_219069042.1">
    <property type="nucleotide sequence ID" value="NZ_CAJUXY010000048.1"/>
</dbReference>
<evidence type="ECO:0000313" key="2">
    <source>
        <dbReference type="EMBL" id="UQX09334.1"/>
    </source>
</evidence>
<proteinExistence type="predicted"/>
<dbReference type="InterPro" id="IPR021315">
    <property type="entry name" value="Gap/Sap"/>
</dbReference>
<feature type="transmembrane region" description="Helical" evidence="1">
    <location>
        <begin position="221"/>
        <end position="239"/>
    </location>
</feature>
<feature type="transmembrane region" description="Helical" evidence="1">
    <location>
        <begin position="141"/>
        <end position="171"/>
    </location>
</feature>
<sequence length="240" mass="25004">MWSTVLVLALMASTDPLRLGVAVVMISRPRPVLNLLVFWLGGMTTGVFAALILLVLLRDSTKMIARTVSSATASPVARHIQLGAGVLALLIAVVMATGLVARQSGRVPVQVAEQLSTAQPRLPTAFSLLPTRVKEALECRFLWVAFVAGLGSATNPVEFLAAIAAILASGAAVGTQFAAGVAFTVVVLAVIEIPLVSYLATPAKTEAFMLRLHNAVRSHRPRILTAVIAVSGALLVAVAA</sequence>
<dbReference type="Proteomes" id="UP001056610">
    <property type="component" value="Chromosome"/>
</dbReference>
<evidence type="ECO:0000313" key="3">
    <source>
        <dbReference type="Proteomes" id="UP001056610"/>
    </source>
</evidence>
<dbReference type="EMBL" id="CP097320">
    <property type="protein sequence ID" value="UQX09334.1"/>
    <property type="molecule type" value="Genomic_DNA"/>
</dbReference>
<organism evidence="2 3">
    <name type="scientific">Candidatus Mycobacterium methanotrophicum</name>
    <dbReference type="NCBI Taxonomy" id="2943498"/>
    <lineage>
        <taxon>Bacteria</taxon>
        <taxon>Bacillati</taxon>
        <taxon>Actinomycetota</taxon>
        <taxon>Actinomycetes</taxon>
        <taxon>Mycobacteriales</taxon>
        <taxon>Mycobacteriaceae</taxon>
        <taxon>Mycobacterium</taxon>
    </lineage>
</organism>
<dbReference type="Pfam" id="PF11139">
    <property type="entry name" value="SfLAP"/>
    <property type="match status" value="1"/>
</dbReference>
<keyword evidence="1" id="KW-0472">Membrane</keyword>
<gene>
    <name evidence="2" type="ORF">M5I08_12860</name>
</gene>
<accession>A0ABY4QFR9</accession>